<name>A0ABT3T0N7_9GAMM</name>
<evidence type="ECO:0000313" key="3">
    <source>
        <dbReference type="Proteomes" id="UP001143307"/>
    </source>
</evidence>
<dbReference type="InterPro" id="IPR036691">
    <property type="entry name" value="Endo/exonu/phosph_ase_sf"/>
</dbReference>
<gene>
    <name evidence="2" type="ORF">EYC87_16075</name>
</gene>
<feature type="signal peptide" evidence="1">
    <location>
        <begin position="1"/>
        <end position="24"/>
    </location>
</feature>
<evidence type="ECO:0008006" key="4">
    <source>
        <dbReference type="Google" id="ProtNLM"/>
    </source>
</evidence>
<dbReference type="SUPFAM" id="SSF56219">
    <property type="entry name" value="DNase I-like"/>
    <property type="match status" value="1"/>
</dbReference>
<reference evidence="2" key="1">
    <citation type="submission" date="2019-02" db="EMBL/GenBank/DDBJ databases">
        <authorList>
            <person name="Li S.-H."/>
        </authorList>
    </citation>
    <scope>NUCLEOTIDE SEQUENCE</scope>
    <source>
        <strain evidence="2">IMCC8485</strain>
    </source>
</reference>
<proteinExistence type="predicted"/>
<dbReference type="Proteomes" id="UP001143307">
    <property type="component" value="Unassembled WGS sequence"/>
</dbReference>
<sequence length="369" mass="41476">MLSLDFTGKILVTLAAAFCHIAAAQTVTVLNYNVSGHLTPDYTNERSAYNRFFEQAVEEGAYESMDFIGTVEMLPGVDQDFADALESANSYEICNRSDLPCDTGELITHEFHRIGRVRGGLSGQSEDEMVSIFYNTSKWELVKYDSLTFDDAASQARPNPVLSNNCQNYTLDLTNRHEPCALALQHFMPSENELYHYSFPLNYADDDHRENYFPGDTKNEWGPWNRLATFGVFAPKENSGLPIDKEVIVVATHFPKGKEDYVIYKKDAFEAVYNYVIKPLIESARNPSVIFLGDLNFKPNRDAWAFDLLDYIGAKSVFSGSVPCGLDDDVMWTFASPDLAPKACQIYPEGETEGTTDHIVTQVTYEITN</sequence>
<protein>
    <recommendedName>
        <fullName evidence="4">Endonuclease/exonuclease/phosphatase domain-containing protein</fullName>
    </recommendedName>
</protein>
<organism evidence="2 3">
    <name type="scientific">Candidatus Seongchinamella marina</name>
    <dbReference type="NCBI Taxonomy" id="2518990"/>
    <lineage>
        <taxon>Bacteria</taxon>
        <taxon>Pseudomonadati</taxon>
        <taxon>Pseudomonadota</taxon>
        <taxon>Gammaproteobacteria</taxon>
        <taxon>Cellvibrionales</taxon>
        <taxon>Halieaceae</taxon>
        <taxon>Seongchinamella</taxon>
    </lineage>
</organism>
<keyword evidence="3" id="KW-1185">Reference proteome</keyword>
<accession>A0ABT3T0N7</accession>
<dbReference type="RefSeq" id="WP_279253765.1">
    <property type="nucleotide sequence ID" value="NZ_SHNP01000006.1"/>
</dbReference>
<feature type="chain" id="PRO_5045485367" description="Endonuclease/exonuclease/phosphatase domain-containing protein" evidence="1">
    <location>
        <begin position="25"/>
        <end position="369"/>
    </location>
</feature>
<evidence type="ECO:0000313" key="2">
    <source>
        <dbReference type="EMBL" id="MCX2975104.1"/>
    </source>
</evidence>
<evidence type="ECO:0000256" key="1">
    <source>
        <dbReference type="SAM" id="SignalP"/>
    </source>
</evidence>
<dbReference type="EMBL" id="SHNP01000006">
    <property type="protein sequence ID" value="MCX2975104.1"/>
    <property type="molecule type" value="Genomic_DNA"/>
</dbReference>
<keyword evidence="1" id="KW-0732">Signal</keyword>
<comment type="caution">
    <text evidence="2">The sequence shown here is derived from an EMBL/GenBank/DDBJ whole genome shotgun (WGS) entry which is preliminary data.</text>
</comment>
<dbReference type="Gene3D" id="3.60.10.10">
    <property type="entry name" value="Endonuclease/exonuclease/phosphatase"/>
    <property type="match status" value="1"/>
</dbReference>